<gene>
    <name evidence="2" type="ORF">PXEA_LOCUS28196</name>
</gene>
<dbReference type="OrthoDB" id="79940at2759"/>
<feature type="compositionally biased region" description="Polar residues" evidence="1">
    <location>
        <begin position="31"/>
        <end position="45"/>
    </location>
</feature>
<evidence type="ECO:0000313" key="3">
    <source>
        <dbReference type="Proteomes" id="UP000784294"/>
    </source>
</evidence>
<dbReference type="EMBL" id="CAAALY010248324">
    <property type="protein sequence ID" value="VEL34756.1"/>
    <property type="molecule type" value="Genomic_DNA"/>
</dbReference>
<proteinExistence type="predicted"/>
<feature type="region of interest" description="Disordered" evidence="1">
    <location>
        <begin position="1"/>
        <end position="51"/>
    </location>
</feature>
<name>A0A3S5FFY5_9PLAT</name>
<dbReference type="Proteomes" id="UP000784294">
    <property type="component" value="Unassembled WGS sequence"/>
</dbReference>
<keyword evidence="3" id="KW-1185">Reference proteome</keyword>
<protein>
    <submittedName>
        <fullName evidence="2">Uncharacterized protein</fullName>
    </submittedName>
</protein>
<evidence type="ECO:0000256" key="1">
    <source>
        <dbReference type="SAM" id="MobiDB-lite"/>
    </source>
</evidence>
<reference evidence="2" key="1">
    <citation type="submission" date="2018-11" db="EMBL/GenBank/DDBJ databases">
        <authorList>
            <consortium name="Pathogen Informatics"/>
        </authorList>
    </citation>
    <scope>NUCLEOTIDE SEQUENCE</scope>
</reference>
<comment type="caution">
    <text evidence="2">The sequence shown here is derived from an EMBL/GenBank/DDBJ whole genome shotgun (WGS) entry which is preliminary data.</text>
</comment>
<evidence type="ECO:0000313" key="2">
    <source>
        <dbReference type="EMBL" id="VEL34756.1"/>
    </source>
</evidence>
<organism evidence="2 3">
    <name type="scientific">Protopolystoma xenopodis</name>
    <dbReference type="NCBI Taxonomy" id="117903"/>
    <lineage>
        <taxon>Eukaryota</taxon>
        <taxon>Metazoa</taxon>
        <taxon>Spiralia</taxon>
        <taxon>Lophotrochozoa</taxon>
        <taxon>Platyhelminthes</taxon>
        <taxon>Monogenea</taxon>
        <taxon>Polyopisthocotylea</taxon>
        <taxon>Polystomatidea</taxon>
        <taxon>Polystomatidae</taxon>
        <taxon>Protopolystoma</taxon>
    </lineage>
</organism>
<dbReference type="AlphaFoldDB" id="A0A3S5FFY5"/>
<accession>A0A3S5FFY5</accession>
<sequence>MDLEADKSTSTASEESISPITSISEVYSCTDGHTSSGPDGPTSLSHGALPPYSHVVSEREWSRLQLELQTARRRLAGSCEMCRNYEDQLQSLQAIHAVYSQ</sequence>
<feature type="compositionally biased region" description="Low complexity" evidence="1">
    <location>
        <begin position="8"/>
        <end position="25"/>
    </location>
</feature>